<dbReference type="InterPro" id="IPR002528">
    <property type="entry name" value="MATE_fam"/>
</dbReference>
<dbReference type="GO" id="GO:0005886">
    <property type="term" value="C:plasma membrane"/>
    <property type="evidence" value="ECO:0007669"/>
    <property type="project" value="UniProtKB-SubCell"/>
</dbReference>
<dbReference type="GO" id="GO:0015297">
    <property type="term" value="F:antiporter activity"/>
    <property type="evidence" value="ECO:0007669"/>
    <property type="project" value="InterPro"/>
</dbReference>
<accession>A0A6G5QIB7</accession>
<dbReference type="Proteomes" id="UP000503264">
    <property type="component" value="Chromosome"/>
</dbReference>
<evidence type="ECO:0000256" key="7">
    <source>
        <dbReference type="SAM" id="Phobius"/>
    </source>
</evidence>
<sequence length="443" mass="49443">MQQNKPLSLKKLTIPIFIDMFLHFATLIINTYMVTKVSVHLVGAMGAGNQVMDLFMTIFSFLSVGCSIVVAQALGAKNKHLAKRVIHASLTFNTLLGLSCAMLIYFFGYKILELLNVPSELRNESFVYLHMLGWALCFDGIGMVMAAILRVYNLATAVMIVSLLMNLITLFGNAIALFGWFDLPNYGLKGVAISTIVGRFVGLIVLFFMIKYLAGVRIYLKRLLALPFEILRKILHVGLPSAGENLLWMAQYMVAFGFVASMGEASLSVQTIYFQISLLIMLCGASMSVANEVIVGHLVGAKQFDDAYKRTFNALKYGIIATAIVVLIMYFSKNFIMLELGLNDELKSIMLPLFTLSIVLEIGRTFNIVMVNALRASGDARFPLMTGLIFMWGLSLPLGYYLGIVLNWGIIGVWIGFCADEWVRGLVNTYRWKSRKWESKRLV</sequence>
<dbReference type="InterPro" id="IPR047135">
    <property type="entry name" value="YsiQ"/>
</dbReference>
<dbReference type="CDD" id="cd13134">
    <property type="entry name" value="MATE_like_8"/>
    <property type="match status" value="1"/>
</dbReference>
<feature type="transmembrane region" description="Helical" evidence="7">
    <location>
        <begin position="156"/>
        <end position="181"/>
    </location>
</feature>
<feature type="transmembrane region" description="Helical" evidence="7">
    <location>
        <begin position="54"/>
        <end position="74"/>
    </location>
</feature>
<feature type="transmembrane region" description="Helical" evidence="7">
    <location>
        <begin position="351"/>
        <end position="370"/>
    </location>
</feature>
<dbReference type="NCBIfam" id="TIGR00797">
    <property type="entry name" value="matE"/>
    <property type="match status" value="1"/>
</dbReference>
<feature type="transmembrane region" description="Helical" evidence="7">
    <location>
        <begin position="193"/>
        <end position="214"/>
    </location>
</feature>
<dbReference type="AlphaFoldDB" id="A0A6G5QIB7"/>
<gene>
    <name evidence="8" type="ORF">CMUC_1704</name>
</gene>
<feature type="transmembrane region" description="Helical" evidence="7">
    <location>
        <begin position="12"/>
        <end position="34"/>
    </location>
</feature>
<dbReference type="RefSeq" id="WP_169752918.1">
    <property type="nucleotide sequence ID" value="NZ_CP012542.1"/>
</dbReference>
<dbReference type="EMBL" id="CP012542">
    <property type="protein sequence ID" value="QCD45453.1"/>
    <property type="molecule type" value="Genomic_DNA"/>
</dbReference>
<feature type="transmembrane region" description="Helical" evidence="7">
    <location>
        <begin position="382"/>
        <end position="402"/>
    </location>
</feature>
<feature type="transmembrane region" description="Helical" evidence="7">
    <location>
        <begin position="272"/>
        <end position="294"/>
    </location>
</feature>
<name>A0A6G5QIB7_9BACT</name>
<keyword evidence="9" id="KW-1185">Reference proteome</keyword>
<evidence type="ECO:0000256" key="3">
    <source>
        <dbReference type="ARBA" id="ARBA00022475"/>
    </source>
</evidence>
<keyword evidence="6 7" id="KW-0472">Membrane</keyword>
<evidence type="ECO:0000256" key="1">
    <source>
        <dbReference type="ARBA" id="ARBA00004651"/>
    </source>
</evidence>
<dbReference type="PANTHER" id="PTHR42925">
    <property type="entry name" value="MULTIDRUG AND TOXIN EFFLUX PROTEIN MATE FAMILY"/>
    <property type="match status" value="1"/>
</dbReference>
<dbReference type="PIRSF" id="PIRSF006603">
    <property type="entry name" value="DinF"/>
    <property type="match status" value="1"/>
</dbReference>
<keyword evidence="5 7" id="KW-1133">Transmembrane helix</keyword>
<dbReference type="PANTHER" id="PTHR42925:SF1">
    <property type="entry name" value="VIRULENCE FACTOR MVIN"/>
    <property type="match status" value="1"/>
</dbReference>
<feature type="transmembrane region" description="Helical" evidence="7">
    <location>
        <begin position="127"/>
        <end position="149"/>
    </location>
</feature>
<feature type="transmembrane region" description="Helical" evidence="7">
    <location>
        <begin position="314"/>
        <end position="331"/>
    </location>
</feature>
<evidence type="ECO:0000256" key="5">
    <source>
        <dbReference type="ARBA" id="ARBA00022989"/>
    </source>
</evidence>
<keyword evidence="2" id="KW-0813">Transport</keyword>
<keyword evidence="3" id="KW-1003">Cell membrane</keyword>
<evidence type="ECO:0000256" key="4">
    <source>
        <dbReference type="ARBA" id="ARBA00022692"/>
    </source>
</evidence>
<dbReference type="InterPro" id="IPR048279">
    <property type="entry name" value="MdtK-like"/>
</dbReference>
<evidence type="ECO:0000313" key="9">
    <source>
        <dbReference type="Proteomes" id="UP000503264"/>
    </source>
</evidence>
<dbReference type="Pfam" id="PF01554">
    <property type="entry name" value="MatE"/>
    <property type="match status" value="2"/>
</dbReference>
<comment type="subcellular location">
    <subcellularLocation>
        <location evidence="1">Cell membrane</location>
        <topology evidence="1">Multi-pass membrane protein</topology>
    </subcellularLocation>
</comment>
<keyword evidence="4 7" id="KW-0812">Transmembrane</keyword>
<dbReference type="GO" id="GO:0042910">
    <property type="term" value="F:xenobiotic transmembrane transporter activity"/>
    <property type="evidence" value="ECO:0007669"/>
    <property type="project" value="InterPro"/>
</dbReference>
<protein>
    <submittedName>
        <fullName evidence="8">MatE efflux family protein</fullName>
    </submittedName>
</protein>
<evidence type="ECO:0000256" key="2">
    <source>
        <dbReference type="ARBA" id="ARBA00022448"/>
    </source>
</evidence>
<evidence type="ECO:0000313" key="8">
    <source>
        <dbReference type="EMBL" id="QCD45453.1"/>
    </source>
</evidence>
<organism evidence="8 9">
    <name type="scientific">Campylobacter mucosalis CCUG 21559</name>
    <dbReference type="NCBI Taxonomy" id="1032067"/>
    <lineage>
        <taxon>Bacteria</taxon>
        <taxon>Pseudomonadati</taxon>
        <taxon>Campylobacterota</taxon>
        <taxon>Epsilonproteobacteria</taxon>
        <taxon>Campylobacterales</taxon>
        <taxon>Campylobacteraceae</taxon>
        <taxon>Campylobacter</taxon>
    </lineage>
</organism>
<feature type="transmembrane region" description="Helical" evidence="7">
    <location>
        <begin position="86"/>
        <end position="107"/>
    </location>
</feature>
<proteinExistence type="predicted"/>
<reference evidence="8 9" key="1">
    <citation type="submission" date="2016-07" db="EMBL/GenBank/DDBJ databases">
        <title>Comparative genomics of the Campylobacter concisus group.</title>
        <authorList>
            <person name="Miller W.G."/>
            <person name="Yee E."/>
            <person name="Chapman M.H."/>
            <person name="Huynh S."/>
            <person name="Bono J.L."/>
            <person name="On S.L.W."/>
            <person name="StLeger J."/>
            <person name="Foster G."/>
            <person name="Parker C.T."/>
        </authorList>
    </citation>
    <scope>NUCLEOTIDE SEQUENCE [LARGE SCALE GENOMIC DNA]</scope>
    <source>
        <strain evidence="8 9">CCUG 21559</strain>
    </source>
</reference>
<evidence type="ECO:0000256" key="6">
    <source>
        <dbReference type="ARBA" id="ARBA00023136"/>
    </source>
</evidence>